<name>A0A1M6VA27_XYLRU</name>
<evidence type="ECO:0000313" key="2">
    <source>
        <dbReference type="Proteomes" id="UP000184130"/>
    </source>
</evidence>
<proteinExistence type="predicted"/>
<organism evidence="1 2">
    <name type="scientific">Xylanibacter ruminicola</name>
    <name type="common">Prevotella ruminicola</name>
    <dbReference type="NCBI Taxonomy" id="839"/>
    <lineage>
        <taxon>Bacteria</taxon>
        <taxon>Pseudomonadati</taxon>
        <taxon>Bacteroidota</taxon>
        <taxon>Bacteroidia</taxon>
        <taxon>Bacteroidales</taxon>
        <taxon>Prevotellaceae</taxon>
        <taxon>Xylanibacter</taxon>
    </lineage>
</organism>
<dbReference type="AlphaFoldDB" id="A0A1M6VA27"/>
<evidence type="ECO:0000313" key="1">
    <source>
        <dbReference type="EMBL" id="SHK78308.1"/>
    </source>
</evidence>
<reference evidence="1 2" key="1">
    <citation type="submission" date="2016-11" db="EMBL/GenBank/DDBJ databases">
        <authorList>
            <person name="Jaros S."/>
            <person name="Januszkiewicz K."/>
            <person name="Wedrychowicz H."/>
        </authorList>
    </citation>
    <scope>NUCLEOTIDE SEQUENCE [LARGE SCALE GENOMIC DNA]</scope>
    <source>
        <strain evidence="1 2">KHT3</strain>
    </source>
</reference>
<dbReference type="OrthoDB" id="1083188at2"/>
<dbReference type="RefSeq" id="WP_073208490.1">
    <property type="nucleotide sequence ID" value="NZ_FRBD01000012.1"/>
</dbReference>
<gene>
    <name evidence="1" type="ORF">SAMN05216463_11210</name>
</gene>
<sequence length="152" mass="16953">MAGNNIYVQGSYVDIHDNEVVNLSVDKGEVHVGDNGKAVVAEGGGDNDIIKEVIQQLRAEEIISHLYDYTWVMLAMNDTQGLPSFDSPQSFVTFMKNIGLDCLPSESSIKKKNEKVLGVFPDLTFIDADKTEGDRRVNVGKRFLNLYRSRVK</sequence>
<dbReference type="EMBL" id="FRBD01000012">
    <property type="protein sequence ID" value="SHK78308.1"/>
    <property type="molecule type" value="Genomic_DNA"/>
</dbReference>
<dbReference type="Proteomes" id="UP000184130">
    <property type="component" value="Unassembled WGS sequence"/>
</dbReference>
<accession>A0A1M6VA27</accession>
<protein>
    <submittedName>
        <fullName evidence="1">Uncharacterized protein</fullName>
    </submittedName>
</protein>